<proteinExistence type="predicted"/>
<keyword evidence="1" id="KW-0812">Transmembrane</keyword>
<keyword evidence="1" id="KW-1133">Transmembrane helix</keyword>
<evidence type="ECO:0000313" key="3">
    <source>
        <dbReference type="Proteomes" id="UP000291981"/>
    </source>
</evidence>
<evidence type="ECO:0000256" key="1">
    <source>
        <dbReference type="SAM" id="Phobius"/>
    </source>
</evidence>
<name>A0A4Q8QDI8_9FLAO</name>
<protein>
    <submittedName>
        <fullName evidence="2">Uncharacterized protein</fullName>
    </submittedName>
</protein>
<feature type="transmembrane region" description="Helical" evidence="1">
    <location>
        <begin position="5"/>
        <end position="23"/>
    </location>
</feature>
<evidence type="ECO:0000313" key="2">
    <source>
        <dbReference type="EMBL" id="TAI47607.1"/>
    </source>
</evidence>
<gene>
    <name evidence="2" type="ORF">EW142_13160</name>
</gene>
<accession>A0A4Q8QDI8</accession>
<feature type="transmembrane region" description="Helical" evidence="1">
    <location>
        <begin position="29"/>
        <end position="51"/>
    </location>
</feature>
<dbReference type="OrthoDB" id="1449676at2"/>
<keyword evidence="1" id="KW-0472">Membrane</keyword>
<organism evidence="2 3">
    <name type="scientific">Flagellimonas allohymeniacidonis</name>
    <dbReference type="NCBI Taxonomy" id="2517819"/>
    <lineage>
        <taxon>Bacteria</taxon>
        <taxon>Pseudomonadati</taxon>
        <taxon>Bacteroidota</taxon>
        <taxon>Flavobacteriia</taxon>
        <taxon>Flavobacteriales</taxon>
        <taxon>Flavobacteriaceae</taxon>
        <taxon>Flagellimonas</taxon>
    </lineage>
</organism>
<dbReference type="AlphaFoldDB" id="A0A4Q8QDI8"/>
<sequence length="60" mass="6782">MKKIILINAIIWAVLILVASYFFKNDPNYPYFFGILLVGFALINGLLSTYAKPGLKSKCR</sequence>
<dbReference type="EMBL" id="SGIU01000002">
    <property type="protein sequence ID" value="TAI47607.1"/>
    <property type="molecule type" value="Genomic_DNA"/>
</dbReference>
<reference evidence="2 3" key="1">
    <citation type="submission" date="2019-02" db="EMBL/GenBank/DDBJ databases">
        <title>Draft genome sequence of Muricauda sp. 176CP4-71.</title>
        <authorList>
            <person name="Park J.-S."/>
        </authorList>
    </citation>
    <scope>NUCLEOTIDE SEQUENCE [LARGE SCALE GENOMIC DNA]</scope>
    <source>
        <strain evidence="2 3">176CP4-71</strain>
    </source>
</reference>
<comment type="caution">
    <text evidence="2">The sequence shown here is derived from an EMBL/GenBank/DDBJ whole genome shotgun (WGS) entry which is preliminary data.</text>
</comment>
<dbReference type="Proteomes" id="UP000291981">
    <property type="component" value="Unassembled WGS sequence"/>
</dbReference>
<keyword evidence="3" id="KW-1185">Reference proteome</keyword>
<dbReference type="RefSeq" id="WP_130614566.1">
    <property type="nucleotide sequence ID" value="NZ_SGIU01000002.1"/>
</dbReference>